<evidence type="ECO:0000313" key="2">
    <source>
        <dbReference type="EMBL" id="EPS94512.1"/>
    </source>
</evidence>
<reference evidence="2 3" key="1">
    <citation type="journal article" date="2012" name="Science">
        <title>The Paleozoic origin of enzymatic lignin decomposition reconstructed from 31 fungal genomes.</title>
        <authorList>
            <person name="Floudas D."/>
            <person name="Binder M."/>
            <person name="Riley R."/>
            <person name="Barry K."/>
            <person name="Blanchette R.A."/>
            <person name="Henrissat B."/>
            <person name="Martinez A.T."/>
            <person name="Otillar R."/>
            <person name="Spatafora J.W."/>
            <person name="Yadav J.S."/>
            <person name="Aerts A."/>
            <person name="Benoit I."/>
            <person name="Boyd A."/>
            <person name="Carlson A."/>
            <person name="Copeland A."/>
            <person name="Coutinho P.M."/>
            <person name="de Vries R.P."/>
            <person name="Ferreira P."/>
            <person name="Findley K."/>
            <person name="Foster B."/>
            <person name="Gaskell J."/>
            <person name="Glotzer D."/>
            <person name="Gorecki P."/>
            <person name="Heitman J."/>
            <person name="Hesse C."/>
            <person name="Hori C."/>
            <person name="Igarashi K."/>
            <person name="Jurgens J.A."/>
            <person name="Kallen N."/>
            <person name="Kersten P."/>
            <person name="Kohler A."/>
            <person name="Kuees U."/>
            <person name="Kumar T.K.A."/>
            <person name="Kuo A."/>
            <person name="LaButti K."/>
            <person name="Larrondo L.F."/>
            <person name="Lindquist E."/>
            <person name="Ling A."/>
            <person name="Lombard V."/>
            <person name="Lucas S."/>
            <person name="Lundell T."/>
            <person name="Martin R."/>
            <person name="McLaughlin D.J."/>
            <person name="Morgenstern I."/>
            <person name="Morin E."/>
            <person name="Murat C."/>
            <person name="Nagy L.G."/>
            <person name="Nolan M."/>
            <person name="Ohm R.A."/>
            <person name="Patyshakuliyeva A."/>
            <person name="Rokas A."/>
            <person name="Ruiz-Duenas F.J."/>
            <person name="Sabat G."/>
            <person name="Salamov A."/>
            <person name="Samejima M."/>
            <person name="Schmutz J."/>
            <person name="Slot J.C."/>
            <person name="St John F."/>
            <person name="Stenlid J."/>
            <person name="Sun H."/>
            <person name="Sun S."/>
            <person name="Syed K."/>
            <person name="Tsang A."/>
            <person name="Wiebenga A."/>
            <person name="Young D."/>
            <person name="Pisabarro A."/>
            <person name="Eastwood D.C."/>
            <person name="Martin F."/>
            <person name="Cullen D."/>
            <person name="Grigoriev I.V."/>
            <person name="Hibbett D.S."/>
        </authorList>
    </citation>
    <scope>NUCLEOTIDE SEQUENCE</scope>
    <source>
        <strain evidence="3">FP-58527</strain>
    </source>
</reference>
<organism evidence="2 3">
    <name type="scientific">Fomitopsis schrenkii</name>
    <name type="common">Brown rot fungus</name>
    <dbReference type="NCBI Taxonomy" id="2126942"/>
    <lineage>
        <taxon>Eukaryota</taxon>
        <taxon>Fungi</taxon>
        <taxon>Dikarya</taxon>
        <taxon>Basidiomycota</taxon>
        <taxon>Agaricomycotina</taxon>
        <taxon>Agaricomycetes</taxon>
        <taxon>Polyporales</taxon>
        <taxon>Fomitopsis</taxon>
    </lineage>
</organism>
<dbReference type="Proteomes" id="UP000015241">
    <property type="component" value="Unassembled WGS sequence"/>
</dbReference>
<name>S8DPE2_FOMSC</name>
<evidence type="ECO:0000313" key="3">
    <source>
        <dbReference type="Proteomes" id="UP000015241"/>
    </source>
</evidence>
<accession>S8DPE2</accession>
<proteinExistence type="predicted"/>
<dbReference type="OrthoDB" id="2811398at2759"/>
<dbReference type="InParanoid" id="S8DPE2"/>
<evidence type="ECO:0000256" key="1">
    <source>
        <dbReference type="SAM" id="MobiDB-lite"/>
    </source>
</evidence>
<dbReference type="AlphaFoldDB" id="S8DPE2"/>
<protein>
    <submittedName>
        <fullName evidence="2">Uncharacterized protein</fullName>
    </submittedName>
</protein>
<sequence>MRLKFRRGAKNAGALCDRELSEGGAMRPHLADNVIPQISVDVGEEGDRMDGIPSSASVPVNNAVSNLTLVHETEEDERLNENDIDQKPNEFSDWERRLANKRANLHVLKRTIVNRHKADRTLKTDLWKRILIDKTYTCYVGLKEEICRFEHERARPLFGDLPERYWASRYIVPDVPQIRMMIIPRLKKQYRGKALGPSKLRFSFIPEFESTGTFEEPPAKVPHVCAPDDKPSASESTSFGSVEAVSPPSYDASSPVGQSSVNGKWENGMIIDTDSGFSFNIADLPVIPDEEDMDSDVRDVCQLPADQKVPYKGEPFYRCSEVLLPRPGAMALLPMPVCAVA</sequence>
<dbReference type="HOGENOM" id="CLU_813907_0_0_1"/>
<feature type="region of interest" description="Disordered" evidence="1">
    <location>
        <begin position="215"/>
        <end position="258"/>
    </location>
</feature>
<dbReference type="EMBL" id="KE504230">
    <property type="protein sequence ID" value="EPS94512.1"/>
    <property type="molecule type" value="Genomic_DNA"/>
</dbReference>
<keyword evidence="3" id="KW-1185">Reference proteome</keyword>
<gene>
    <name evidence="2" type="ORF">FOMPIDRAFT_1055010</name>
</gene>